<comment type="caution">
    <text evidence="3">The sequence shown here is derived from an EMBL/GenBank/DDBJ whole genome shotgun (WGS) entry which is preliminary data.</text>
</comment>
<evidence type="ECO:0000259" key="2">
    <source>
        <dbReference type="Pfam" id="PF01266"/>
    </source>
</evidence>
<evidence type="ECO:0000313" key="4">
    <source>
        <dbReference type="Proteomes" id="UP001595904"/>
    </source>
</evidence>
<proteinExistence type="predicted"/>
<name>A0ABV8T5S3_9GAMM</name>
<reference evidence="4" key="1">
    <citation type="journal article" date="2019" name="Int. J. Syst. Evol. Microbiol.">
        <title>The Global Catalogue of Microorganisms (GCM) 10K type strain sequencing project: providing services to taxonomists for standard genome sequencing and annotation.</title>
        <authorList>
            <consortium name="The Broad Institute Genomics Platform"/>
            <consortium name="The Broad Institute Genome Sequencing Center for Infectious Disease"/>
            <person name="Wu L."/>
            <person name="Ma J."/>
        </authorList>
    </citation>
    <scope>NUCLEOTIDE SEQUENCE [LARGE SCALE GENOMIC DNA]</scope>
    <source>
        <strain evidence="4">CGMCC 1.10759</strain>
    </source>
</reference>
<dbReference type="SUPFAM" id="SSF54373">
    <property type="entry name" value="FAD-linked reductases, C-terminal domain"/>
    <property type="match status" value="1"/>
</dbReference>
<dbReference type="SUPFAM" id="SSF51905">
    <property type="entry name" value="FAD/NAD(P)-binding domain"/>
    <property type="match status" value="1"/>
</dbReference>
<sequence>MDTVFDQVVDHPLARRQIDGQILLELSGRRRINALPSRCHDSLVYWNFKYIVYYSALASVICGRMQRALLLGGGVVGLSIATTLQRASVAVTVIDTAPALGAASWGNAGHIAIEQVEPLASWSTIRSAPRRLFSRGGALGLPPSQIKRWLPFALRMAGAANRVEHGRTALRSLLTNALPAWKSLTEQLGMPGLVRETGHFVVWESPASAAAGLAAWRSTDIGSARFHECDSDEMRQLAGLMKQAPAGAIRFENTAQIADLPKLGDALRAAITERGGRMLNAKARAIAHRGKSVSVTLDDGSSEEADFAVVAAGVRSRELMEPYCKSVPIIAERGYHLQMTEHRWPDLPPVVFEDRSMIVTRFESGLRAASFVEFGSLEAPPDERKWQRLRSHVTALGLPCDAPARQWMGARPTLPDYLPAIGRLPHAPNILYAFGHQHLGLTLAAITGDLIAQLATHSPTAVSLTPFDLQRFS</sequence>
<dbReference type="PANTHER" id="PTHR13847:SF289">
    <property type="entry name" value="GLYCINE OXIDASE"/>
    <property type="match status" value="1"/>
</dbReference>
<dbReference type="Pfam" id="PF01266">
    <property type="entry name" value="DAO"/>
    <property type="match status" value="1"/>
</dbReference>
<accession>A0ABV8T5S3</accession>
<dbReference type="EMBL" id="JBHSDU010000015">
    <property type="protein sequence ID" value="MFC4314460.1"/>
    <property type="molecule type" value="Genomic_DNA"/>
</dbReference>
<dbReference type="InterPro" id="IPR006076">
    <property type="entry name" value="FAD-dep_OxRdtase"/>
</dbReference>
<dbReference type="PANTHER" id="PTHR13847">
    <property type="entry name" value="SARCOSINE DEHYDROGENASE-RELATED"/>
    <property type="match status" value="1"/>
</dbReference>
<protein>
    <submittedName>
        <fullName evidence="3">NAD(P)/FAD-dependent oxidoreductase</fullName>
        <ecNumber evidence="3">1.-.-.-</ecNumber>
    </submittedName>
</protein>
<keyword evidence="4" id="KW-1185">Reference proteome</keyword>
<dbReference type="EC" id="1.-.-.-" evidence="3"/>
<dbReference type="Gene3D" id="3.30.9.10">
    <property type="entry name" value="D-Amino Acid Oxidase, subunit A, domain 2"/>
    <property type="match status" value="1"/>
</dbReference>
<dbReference type="Gene3D" id="3.50.50.60">
    <property type="entry name" value="FAD/NAD(P)-binding domain"/>
    <property type="match status" value="2"/>
</dbReference>
<dbReference type="Proteomes" id="UP001595904">
    <property type="component" value="Unassembled WGS sequence"/>
</dbReference>
<dbReference type="GO" id="GO:0016491">
    <property type="term" value="F:oxidoreductase activity"/>
    <property type="evidence" value="ECO:0007669"/>
    <property type="project" value="UniProtKB-KW"/>
</dbReference>
<evidence type="ECO:0000313" key="3">
    <source>
        <dbReference type="EMBL" id="MFC4314460.1"/>
    </source>
</evidence>
<keyword evidence="1 3" id="KW-0560">Oxidoreductase</keyword>
<dbReference type="RefSeq" id="WP_380605651.1">
    <property type="nucleotide sequence ID" value="NZ_JBHSDU010000015.1"/>
</dbReference>
<evidence type="ECO:0000256" key="1">
    <source>
        <dbReference type="ARBA" id="ARBA00023002"/>
    </source>
</evidence>
<feature type="domain" description="FAD dependent oxidoreductase" evidence="2">
    <location>
        <begin position="71"/>
        <end position="454"/>
    </location>
</feature>
<organism evidence="3 4">
    <name type="scientific">Steroidobacter flavus</name>
    <dbReference type="NCBI Taxonomy" id="1842136"/>
    <lineage>
        <taxon>Bacteria</taxon>
        <taxon>Pseudomonadati</taxon>
        <taxon>Pseudomonadota</taxon>
        <taxon>Gammaproteobacteria</taxon>
        <taxon>Steroidobacterales</taxon>
        <taxon>Steroidobacteraceae</taxon>
        <taxon>Steroidobacter</taxon>
    </lineage>
</organism>
<gene>
    <name evidence="3" type="ORF">ACFPN2_35670</name>
</gene>
<dbReference type="InterPro" id="IPR036188">
    <property type="entry name" value="FAD/NAD-bd_sf"/>
</dbReference>